<organism evidence="2 3">
    <name type="scientific">Triparma retinervis</name>
    <dbReference type="NCBI Taxonomy" id="2557542"/>
    <lineage>
        <taxon>Eukaryota</taxon>
        <taxon>Sar</taxon>
        <taxon>Stramenopiles</taxon>
        <taxon>Ochrophyta</taxon>
        <taxon>Bolidophyceae</taxon>
        <taxon>Parmales</taxon>
        <taxon>Triparmaceae</taxon>
        <taxon>Triparma</taxon>
    </lineage>
</organism>
<dbReference type="AlphaFoldDB" id="A0A9W6Z5Q7"/>
<name>A0A9W6Z5Q7_9STRA</name>
<feature type="compositionally biased region" description="Acidic residues" evidence="1">
    <location>
        <begin position="318"/>
        <end position="328"/>
    </location>
</feature>
<feature type="region of interest" description="Disordered" evidence="1">
    <location>
        <begin position="1085"/>
        <end position="1116"/>
    </location>
</feature>
<protein>
    <submittedName>
        <fullName evidence="2">Uncharacterized protein</fullName>
    </submittedName>
</protein>
<keyword evidence="3" id="KW-1185">Reference proteome</keyword>
<gene>
    <name evidence="2" type="ORF">TrRE_jg1745</name>
</gene>
<dbReference type="Proteomes" id="UP001165082">
    <property type="component" value="Unassembled WGS sequence"/>
</dbReference>
<feature type="region of interest" description="Disordered" evidence="1">
    <location>
        <begin position="1130"/>
        <end position="1151"/>
    </location>
</feature>
<dbReference type="OrthoDB" id="206904at2759"/>
<accession>A0A9W6Z5Q7</accession>
<reference evidence="2" key="1">
    <citation type="submission" date="2022-07" db="EMBL/GenBank/DDBJ databases">
        <title>Genome analysis of Parmales, a sister group of diatoms, reveals the evolutionary specialization of diatoms from phago-mixotrophs to photoautotrophs.</title>
        <authorList>
            <person name="Ban H."/>
            <person name="Sato S."/>
            <person name="Yoshikawa S."/>
            <person name="Kazumasa Y."/>
            <person name="Nakamura Y."/>
            <person name="Ichinomiya M."/>
            <person name="Saitoh K."/>
            <person name="Sato N."/>
            <person name="Blanc-Mathieu R."/>
            <person name="Endo H."/>
            <person name="Kuwata A."/>
            <person name="Ogata H."/>
        </authorList>
    </citation>
    <scope>NUCLEOTIDE SEQUENCE</scope>
</reference>
<evidence type="ECO:0000256" key="1">
    <source>
        <dbReference type="SAM" id="MobiDB-lite"/>
    </source>
</evidence>
<comment type="caution">
    <text evidence="2">The sequence shown here is derived from an EMBL/GenBank/DDBJ whole genome shotgun (WGS) entry which is preliminary data.</text>
</comment>
<sequence length="1151" mass="124932">MLLLLSTLRRGSPRFAPAGCSYSTTTAPPYLRAPRAPCVRFETLADDTELLLRRVGAWEDFGASGWGTDGASSIFRGTKSESHTTGASARTAAKTKGPIKPRVDALVVKNLERGLAAPLDSANVAKDGTLPHAESRDGAVRSMQRIPTRPERRAAACGLEAGTGRSNLCSLFVVEGLSAKTFAVSGLAEVGNKAFVNHYGAGRFSLPSLGASGSVGPSPPSVPALTSLQSTNGANAPMPRRHQSLLSGPHPPHAHLPEGPANIFAYLSSDSASSDSEVSEIDDDSEVSEIDDETYLYSSSDSETEQGGEDLRDNFSSDSEEERGEEENAEVRTSQQDNDTQAHGLNPSLRARSLKRKSDVSTFLDTVGTSSENNIIADILLEPISEDSNMKMISLGPSLPPNNELRRMHTIYDDYKNTRRTTLQLHADNPEFLSSTVVRHYKREVNWRETYVKTVDDEGYMKFLVIRGTAALDKVNGGSASQAMGNANRLFSRALKALDIPNRMRITPNVLLDVAKQKNPGFTKSQAVHEIAMTPFFHDLLVTRNVGRKDFKTVACLFSLLRDTGIRTCEIATFNPFFSILEVKPIALDVSPDCHSFYSVKLAFHRVKKKEKDDVIYKRFCGKVKSHAEWMRDSVFLLHEALQEKCGCGLVEFGGSGRVTQTFDRYAKNKRENAFADILKIGLPLPGTPYLDTIITDKVARARYKQVLHPGLGSESSFKNVSTDDILKSGTSPSVASSSLVYLSFWGRSHKNFATLLKSILVENGVPSGVAEKLKAHSIRHGRMAAFQADKIDAGSFGDVVGPGLILGHSGGGPSSNQYFHQTYDAMPFTNVDATQIPSNYQQVDVVNETSPLTDLEMRDIYEAPARKLRTAWSNHPNVGGFKDVIRTASGFTDKDELKKLYDRIACVVACGKANQYSGETGGPSNLWIQLGHSFHYGGFPCGLANCWAYIVEVLHPCRNQEDYFNDVFNLLQIDRGGTSVVSRVAKTLAKNAPRFSTLLGLREGTLHPLVRVVLSDVAADPVVLQGYGKDFNQAVVSFVHERVNTPISTQALKNNRDIDRVRQLTLKKGIFHKGSSIKAASDMSSLSSVGGGSAPQLNPSASESVASAEQGSNPSVSSKIAALTALASRGDPGKWNGAQPSVEYFNGGDI</sequence>
<proteinExistence type="predicted"/>
<feature type="compositionally biased region" description="Polar residues" evidence="1">
    <location>
        <begin position="331"/>
        <end position="343"/>
    </location>
</feature>
<evidence type="ECO:0000313" key="3">
    <source>
        <dbReference type="Proteomes" id="UP001165082"/>
    </source>
</evidence>
<feature type="region of interest" description="Disordered" evidence="1">
    <location>
        <begin position="211"/>
        <end position="260"/>
    </location>
</feature>
<dbReference type="EMBL" id="BRXZ01005512">
    <property type="protein sequence ID" value="GMH46246.1"/>
    <property type="molecule type" value="Genomic_DNA"/>
</dbReference>
<feature type="compositionally biased region" description="Polar residues" evidence="1">
    <location>
        <begin position="1096"/>
        <end position="1116"/>
    </location>
</feature>
<evidence type="ECO:0000313" key="2">
    <source>
        <dbReference type="EMBL" id="GMH46246.1"/>
    </source>
</evidence>
<feature type="compositionally biased region" description="Acidic residues" evidence="1">
    <location>
        <begin position="277"/>
        <end position="294"/>
    </location>
</feature>
<feature type="region of interest" description="Disordered" evidence="1">
    <location>
        <begin position="274"/>
        <end position="351"/>
    </location>
</feature>